<dbReference type="FunFam" id="2.70.150.10:FF:000003">
    <property type="entry name" value="Sodium/potassium-transporting ATPase subunit alpha"/>
    <property type="match status" value="1"/>
</dbReference>
<dbReference type="AlphaFoldDB" id="A0A1W0WSS0"/>
<gene>
    <name evidence="9" type="ORF">BV898_07648</name>
</gene>
<comment type="function">
    <text evidence="3">This is the catalytic component of the active enzyme, which catalyzes the hydrolysis of ATP coupled with the exchange of sodium and potassium ions across the plasma membrane. This action creates the electrochemical gradient of sodium and potassium ions, providing the energy for active transport of various nutrients.</text>
</comment>
<feature type="transmembrane region" description="Helical" evidence="7">
    <location>
        <begin position="301"/>
        <end position="323"/>
    </location>
</feature>
<dbReference type="SMART" id="SM00831">
    <property type="entry name" value="Cation_ATPase_N"/>
    <property type="match status" value="1"/>
</dbReference>
<feature type="compositionally biased region" description="Basic and acidic residues" evidence="6">
    <location>
        <begin position="137"/>
        <end position="149"/>
    </location>
</feature>
<dbReference type="InterPro" id="IPR008250">
    <property type="entry name" value="ATPase_P-typ_transduc_dom_A_sf"/>
</dbReference>
<dbReference type="InterPro" id="IPR004014">
    <property type="entry name" value="ATPase_P-typ_cation-transptr_N"/>
</dbReference>
<evidence type="ECO:0000256" key="6">
    <source>
        <dbReference type="SAM" id="MobiDB-lite"/>
    </source>
</evidence>
<feature type="transmembrane region" description="Helical" evidence="7">
    <location>
        <begin position="491"/>
        <end position="511"/>
    </location>
</feature>
<evidence type="ECO:0000256" key="3">
    <source>
        <dbReference type="ARBA" id="ARBA00037422"/>
    </source>
</evidence>
<dbReference type="EC" id="7.2.2.13" evidence="5"/>
<protein>
    <recommendedName>
        <fullName evidence="5">Na(+)/K(+)-exchanging ATPase</fullName>
        <ecNumber evidence="5">7.2.2.13</ecNumber>
    </recommendedName>
</protein>
<sequence length="536" mass="59015">MPKDKETGEGEDGDRRRQVSVARPDENERRSDLADQRIGEPALVESSAAPNAGVAEQNPPAPSDKEPRKTGQEIACQVNDSELLAKTIATQVTEDELCTLETRRALQPVSSRGQLHGILRKNSSARWASSNSTVCFDEHLTNDGRDRSRSASSVDTATGDSHQQKGIHFAAGPPRSESHGNSIRSDDVGYPSRQVNKHASFAELPLVDGAKTGVVHRPFWRTIIPQKKEKMTRSFTMEDLKKDLQMDDHLLPEQQLFTRVDVDPKTGLTDQEASKRLARDGRNMLTPPKKVPEIVKLMREFVGGFSPLLELGSVLCFIAFFLYAQKAKSEKIMEGFAKMLPEAAHVIRNGQAKTIPAEELVLGDIVELHVEDRIPADIRILEASSLKVDNSSLTGEAEPQSRRPEGCENPLESKNLAFYTTNCVSGFGKGVVIRRGDATVMGRIAKLTTRIQTMETTIAREMRHFVMLICIFAFVMGALCIIVALSMGYGAFYAVILAIGLVVANVPEGIIITVTVRNNNSAFLFVCLLVYLYVSL</sequence>
<keyword evidence="7" id="KW-0812">Transmembrane</keyword>
<dbReference type="SUPFAM" id="SSF81665">
    <property type="entry name" value="Calcium ATPase, transmembrane domain M"/>
    <property type="match status" value="1"/>
</dbReference>
<dbReference type="GO" id="GO:0005886">
    <property type="term" value="C:plasma membrane"/>
    <property type="evidence" value="ECO:0007669"/>
    <property type="project" value="UniProtKB-SubCell"/>
</dbReference>
<dbReference type="Gene3D" id="1.20.1110.10">
    <property type="entry name" value="Calcium-transporting ATPase, transmembrane domain"/>
    <property type="match status" value="2"/>
</dbReference>
<evidence type="ECO:0000259" key="8">
    <source>
        <dbReference type="SMART" id="SM00831"/>
    </source>
</evidence>
<keyword evidence="7" id="KW-0472">Membrane</keyword>
<feature type="domain" description="Cation-transporting P-type ATPase N-terminal" evidence="8">
    <location>
        <begin position="247"/>
        <end position="321"/>
    </location>
</feature>
<dbReference type="GO" id="GO:0005391">
    <property type="term" value="F:P-type sodium:potassium-exchanging transporter activity"/>
    <property type="evidence" value="ECO:0007669"/>
    <property type="project" value="UniProtKB-EC"/>
</dbReference>
<evidence type="ECO:0000256" key="5">
    <source>
        <dbReference type="ARBA" id="ARBA00039096"/>
    </source>
</evidence>
<reference evidence="10" key="1">
    <citation type="submission" date="2017-01" db="EMBL/GenBank/DDBJ databases">
        <title>Comparative genomics of anhydrobiosis in the tardigrade Hypsibius dujardini.</title>
        <authorList>
            <person name="Yoshida Y."/>
            <person name="Koutsovoulos G."/>
            <person name="Laetsch D."/>
            <person name="Stevens L."/>
            <person name="Kumar S."/>
            <person name="Horikawa D."/>
            <person name="Ishino K."/>
            <person name="Komine S."/>
            <person name="Tomita M."/>
            <person name="Blaxter M."/>
            <person name="Arakawa K."/>
        </authorList>
    </citation>
    <scope>NUCLEOTIDE SEQUENCE [LARGE SCALE GENOMIC DNA]</scope>
    <source>
        <strain evidence="10">Z151</strain>
    </source>
</reference>
<dbReference type="GO" id="GO:1902600">
    <property type="term" value="P:proton transmembrane transport"/>
    <property type="evidence" value="ECO:0007669"/>
    <property type="project" value="TreeGrafter"/>
</dbReference>
<evidence type="ECO:0000256" key="2">
    <source>
        <dbReference type="ARBA" id="ARBA00022475"/>
    </source>
</evidence>
<dbReference type="GO" id="GO:0030007">
    <property type="term" value="P:intracellular potassium ion homeostasis"/>
    <property type="evidence" value="ECO:0007669"/>
    <property type="project" value="TreeGrafter"/>
</dbReference>
<accession>A0A1W0WSS0</accession>
<dbReference type="InterPro" id="IPR023298">
    <property type="entry name" value="ATPase_P-typ_TM_dom_sf"/>
</dbReference>
<comment type="caution">
    <text evidence="9">The sequence shown here is derived from an EMBL/GenBank/DDBJ whole genome shotgun (WGS) entry which is preliminary data.</text>
</comment>
<feature type="compositionally biased region" description="Polar residues" evidence="6">
    <location>
        <begin position="150"/>
        <end position="161"/>
    </location>
</feature>
<dbReference type="GO" id="GO:0036376">
    <property type="term" value="P:sodium ion export across plasma membrane"/>
    <property type="evidence" value="ECO:0007669"/>
    <property type="project" value="TreeGrafter"/>
</dbReference>
<dbReference type="InterPro" id="IPR059000">
    <property type="entry name" value="ATPase_P-type_domA"/>
</dbReference>
<dbReference type="PANTHER" id="PTHR43294">
    <property type="entry name" value="SODIUM/POTASSIUM-TRANSPORTING ATPASE SUBUNIT ALPHA"/>
    <property type="match status" value="1"/>
</dbReference>
<dbReference type="InterPro" id="IPR050510">
    <property type="entry name" value="Cation_transp_ATPase_P-type"/>
</dbReference>
<dbReference type="Pfam" id="PF00122">
    <property type="entry name" value="E1-E2_ATPase"/>
    <property type="match status" value="1"/>
</dbReference>
<keyword evidence="10" id="KW-1185">Reference proteome</keyword>
<comment type="subunit">
    <text evidence="4">The sodium/potassium-transporting ATPase is composed of a catalytic alpha subunit, an auxiliary non-catalytic beta subunit and an additional regulatory subunit.</text>
</comment>
<dbReference type="GO" id="GO:0006883">
    <property type="term" value="P:intracellular sodium ion homeostasis"/>
    <property type="evidence" value="ECO:0007669"/>
    <property type="project" value="TreeGrafter"/>
</dbReference>
<dbReference type="OrthoDB" id="3352408at2759"/>
<proteinExistence type="predicted"/>
<dbReference type="GO" id="GO:1990573">
    <property type="term" value="P:potassium ion import across plasma membrane"/>
    <property type="evidence" value="ECO:0007669"/>
    <property type="project" value="TreeGrafter"/>
</dbReference>
<evidence type="ECO:0000256" key="7">
    <source>
        <dbReference type="SAM" id="Phobius"/>
    </source>
</evidence>
<keyword evidence="2" id="KW-1003">Cell membrane</keyword>
<comment type="subcellular location">
    <subcellularLocation>
        <location evidence="1">Cell membrane</location>
        <topology evidence="1">Multi-pass membrane protein</topology>
    </subcellularLocation>
</comment>
<dbReference type="Pfam" id="PF00690">
    <property type="entry name" value="Cation_ATPase_N"/>
    <property type="match status" value="1"/>
</dbReference>
<dbReference type="Proteomes" id="UP000192578">
    <property type="component" value="Unassembled WGS sequence"/>
</dbReference>
<feature type="compositionally biased region" description="Basic and acidic residues" evidence="6">
    <location>
        <begin position="1"/>
        <end position="38"/>
    </location>
</feature>
<dbReference type="Gene3D" id="2.70.150.10">
    <property type="entry name" value="Calcium-transporting ATPase, cytoplasmic transduction domain A"/>
    <property type="match status" value="2"/>
</dbReference>
<name>A0A1W0WSS0_HYPEX</name>
<evidence type="ECO:0000256" key="4">
    <source>
        <dbReference type="ARBA" id="ARBA00038795"/>
    </source>
</evidence>
<dbReference type="EMBL" id="MTYJ01000051">
    <property type="protein sequence ID" value="OQV18252.1"/>
    <property type="molecule type" value="Genomic_DNA"/>
</dbReference>
<feature type="region of interest" description="Disordered" evidence="6">
    <location>
        <begin position="1"/>
        <end position="72"/>
    </location>
</feature>
<keyword evidence="7" id="KW-1133">Transmembrane helix</keyword>
<dbReference type="PANTHER" id="PTHR43294:SF13">
    <property type="entry name" value="SODIUM_POTASSIUM-TRANSPORTING ATPASE SUBUNIT ALPHA"/>
    <property type="match status" value="1"/>
</dbReference>
<evidence type="ECO:0000313" key="10">
    <source>
        <dbReference type="Proteomes" id="UP000192578"/>
    </source>
</evidence>
<evidence type="ECO:0000313" key="9">
    <source>
        <dbReference type="EMBL" id="OQV18252.1"/>
    </source>
</evidence>
<evidence type="ECO:0000256" key="1">
    <source>
        <dbReference type="ARBA" id="ARBA00004651"/>
    </source>
</evidence>
<feature type="transmembrane region" description="Helical" evidence="7">
    <location>
        <begin position="518"/>
        <end position="534"/>
    </location>
</feature>
<feature type="transmembrane region" description="Helical" evidence="7">
    <location>
        <begin position="465"/>
        <end position="485"/>
    </location>
</feature>
<feature type="region of interest" description="Disordered" evidence="6">
    <location>
        <begin position="137"/>
        <end position="191"/>
    </location>
</feature>
<organism evidence="9 10">
    <name type="scientific">Hypsibius exemplaris</name>
    <name type="common">Freshwater tardigrade</name>
    <dbReference type="NCBI Taxonomy" id="2072580"/>
    <lineage>
        <taxon>Eukaryota</taxon>
        <taxon>Metazoa</taxon>
        <taxon>Ecdysozoa</taxon>
        <taxon>Tardigrada</taxon>
        <taxon>Eutardigrada</taxon>
        <taxon>Parachela</taxon>
        <taxon>Hypsibioidea</taxon>
        <taxon>Hypsibiidae</taxon>
        <taxon>Hypsibius</taxon>
    </lineage>
</organism>
<dbReference type="SUPFAM" id="SSF81653">
    <property type="entry name" value="Calcium ATPase, transduction domain A"/>
    <property type="match status" value="1"/>
</dbReference>